<organism evidence="1 2">
    <name type="scientific">Paenibacillus cookii</name>
    <dbReference type="NCBI Taxonomy" id="157839"/>
    <lineage>
        <taxon>Bacteria</taxon>
        <taxon>Bacillati</taxon>
        <taxon>Bacillota</taxon>
        <taxon>Bacilli</taxon>
        <taxon>Bacillales</taxon>
        <taxon>Paenibacillaceae</taxon>
        <taxon>Paenibacillus</taxon>
    </lineage>
</organism>
<keyword evidence="2" id="KW-1185">Reference proteome</keyword>
<dbReference type="EMBL" id="BORW01000015">
    <property type="protein sequence ID" value="GIO68173.1"/>
    <property type="molecule type" value="Genomic_DNA"/>
</dbReference>
<comment type="caution">
    <text evidence="1">The sequence shown here is derived from an EMBL/GenBank/DDBJ whole genome shotgun (WGS) entry which is preliminary data.</text>
</comment>
<gene>
    <name evidence="1" type="ORF">J21TS3_29940</name>
</gene>
<dbReference type="Proteomes" id="UP000680638">
    <property type="component" value="Unassembled WGS sequence"/>
</dbReference>
<reference evidence="1 2" key="1">
    <citation type="submission" date="2021-03" db="EMBL/GenBank/DDBJ databases">
        <title>Antimicrobial resistance genes in bacteria isolated from Japanese honey, and their potential for conferring macrolide and lincosamide resistance in the American foulbrood pathogen Paenibacillus larvae.</title>
        <authorList>
            <person name="Okamoto M."/>
            <person name="Kumagai M."/>
            <person name="Kanamori H."/>
            <person name="Takamatsu D."/>
        </authorList>
    </citation>
    <scope>NUCLEOTIDE SEQUENCE [LARGE SCALE GENOMIC DNA]</scope>
    <source>
        <strain evidence="1 2">J21TS3</strain>
    </source>
</reference>
<accession>A0ABQ4LYF8</accession>
<protein>
    <submittedName>
        <fullName evidence="1">Uncharacterized protein</fullName>
    </submittedName>
</protein>
<evidence type="ECO:0000313" key="2">
    <source>
        <dbReference type="Proteomes" id="UP000680638"/>
    </source>
</evidence>
<name>A0ABQ4LYF8_9BACL</name>
<evidence type="ECO:0000313" key="1">
    <source>
        <dbReference type="EMBL" id="GIO68173.1"/>
    </source>
</evidence>
<sequence>MRDTLLLDGIVNSQILLNIKQWIQEQMNKPDTSISGVEQLIVEWNGKEHLVHKVRFL</sequence>
<proteinExistence type="predicted"/>